<keyword evidence="2 9" id="KW-0378">Hydrolase</keyword>
<keyword evidence="3 7" id="KW-0812">Transmembrane</keyword>
<dbReference type="GO" id="GO:0004252">
    <property type="term" value="F:serine-type endopeptidase activity"/>
    <property type="evidence" value="ECO:0007669"/>
    <property type="project" value="UniProtKB-UniRule"/>
</dbReference>
<dbReference type="Proteomes" id="UP000034462">
    <property type="component" value="Unassembled WGS sequence"/>
</dbReference>
<dbReference type="Gene3D" id="2.10.109.10">
    <property type="entry name" value="Umud Fragment, subunit A"/>
    <property type="match status" value="1"/>
</dbReference>
<dbReference type="GO" id="GO:0016020">
    <property type="term" value="C:membrane"/>
    <property type="evidence" value="ECO:0007669"/>
    <property type="project" value="UniProtKB-UniRule"/>
</dbReference>
<sequence length="154" mass="17194">MENLEQHEERTTEKKKSAVRSIVGWIVYLAILGGLIYGTPVVLSKVLQSEYPMAAITSGSMWPTMKKGDLVFIKGVEGKEEIEIGDIVVYQNPQGFTIHRVVEFKDGQVVTKGDANNAEDTPVAWRDIIGKTVEWRGKPFKISKLGYVSILLNQ</sequence>
<organism evidence="9 10">
    <name type="scientific">Candidatus Yanofskybacteria bacterium GW2011_GWC1_48_11</name>
    <dbReference type="NCBI Taxonomy" id="1619027"/>
    <lineage>
        <taxon>Bacteria</taxon>
        <taxon>Candidatus Yanofskyibacteriota</taxon>
    </lineage>
</organism>
<dbReference type="GO" id="GO:0012505">
    <property type="term" value="C:endomembrane system"/>
    <property type="evidence" value="ECO:0007669"/>
    <property type="project" value="UniProtKB-SubCell"/>
</dbReference>
<evidence type="ECO:0000256" key="4">
    <source>
        <dbReference type="ARBA" id="ARBA00022989"/>
    </source>
</evidence>
<evidence type="ECO:0000256" key="2">
    <source>
        <dbReference type="ARBA" id="ARBA00022670"/>
    </source>
</evidence>
<gene>
    <name evidence="9" type="ORF">UY25_C0004G0021</name>
</gene>
<comment type="subcellular location">
    <subcellularLocation>
        <location evidence="1">Endomembrane system</location>
    </subcellularLocation>
</comment>
<feature type="domain" description="Peptidase S24/S26A/S26B/S26C" evidence="8">
    <location>
        <begin position="48"/>
        <end position="119"/>
    </location>
</feature>
<protein>
    <recommendedName>
        <fullName evidence="6">Signal peptidase I</fullName>
        <ecNumber evidence="6">3.4.21.89</ecNumber>
    </recommendedName>
</protein>
<evidence type="ECO:0000313" key="9">
    <source>
        <dbReference type="EMBL" id="KKU92981.1"/>
    </source>
</evidence>
<comment type="caution">
    <text evidence="9">The sequence shown here is derived from an EMBL/GenBank/DDBJ whole genome shotgun (WGS) entry which is preliminary data.</text>
</comment>
<keyword evidence="5 7" id="KW-0472">Membrane</keyword>
<dbReference type="PANTHER" id="PTHR10806">
    <property type="entry name" value="SIGNAL PEPTIDASE COMPLEX CATALYTIC SUBUNIT SEC11"/>
    <property type="match status" value="1"/>
</dbReference>
<dbReference type="AlphaFoldDB" id="A0A837IKT2"/>
<evidence type="ECO:0000259" key="8">
    <source>
        <dbReference type="Pfam" id="PF00717"/>
    </source>
</evidence>
<dbReference type="Pfam" id="PF00717">
    <property type="entry name" value="Peptidase_S24"/>
    <property type="match status" value="1"/>
</dbReference>
<dbReference type="InterPro" id="IPR015927">
    <property type="entry name" value="Peptidase_S24_S26A/B/C"/>
</dbReference>
<name>A0A837IKT2_9BACT</name>
<dbReference type="CDD" id="cd06530">
    <property type="entry name" value="S26_SPase_I"/>
    <property type="match status" value="1"/>
</dbReference>
<dbReference type="GO" id="GO:0009003">
    <property type="term" value="F:signal peptidase activity"/>
    <property type="evidence" value="ECO:0007669"/>
    <property type="project" value="UniProtKB-EC"/>
</dbReference>
<dbReference type="NCBIfam" id="TIGR02228">
    <property type="entry name" value="sigpep_I_arch"/>
    <property type="match status" value="1"/>
</dbReference>
<keyword evidence="2 9" id="KW-0645">Protease</keyword>
<evidence type="ECO:0000313" key="10">
    <source>
        <dbReference type="Proteomes" id="UP000034462"/>
    </source>
</evidence>
<dbReference type="PRINTS" id="PR00728">
    <property type="entry name" value="SIGNALPTASE"/>
</dbReference>
<dbReference type="EC" id="3.4.21.89" evidence="6"/>
<evidence type="ECO:0000256" key="7">
    <source>
        <dbReference type="SAM" id="Phobius"/>
    </source>
</evidence>
<dbReference type="PANTHER" id="PTHR10806:SF6">
    <property type="entry name" value="SIGNAL PEPTIDASE COMPLEX CATALYTIC SUBUNIT SEC11"/>
    <property type="match status" value="1"/>
</dbReference>
<dbReference type="InterPro" id="IPR019533">
    <property type="entry name" value="Peptidase_S26"/>
</dbReference>
<reference evidence="9 10" key="1">
    <citation type="journal article" date="2015" name="Nature">
        <title>rRNA introns, odd ribosomes, and small enigmatic genomes across a large radiation of phyla.</title>
        <authorList>
            <person name="Brown C.T."/>
            <person name="Hug L.A."/>
            <person name="Thomas B.C."/>
            <person name="Sharon I."/>
            <person name="Castelle C.J."/>
            <person name="Singh A."/>
            <person name="Wilkins M.J."/>
            <person name="Williams K.H."/>
            <person name="Banfield J.F."/>
        </authorList>
    </citation>
    <scope>NUCLEOTIDE SEQUENCE [LARGE SCALE GENOMIC DNA]</scope>
</reference>
<dbReference type="InterPro" id="IPR036286">
    <property type="entry name" value="LexA/Signal_pep-like_sf"/>
</dbReference>
<evidence type="ECO:0000256" key="6">
    <source>
        <dbReference type="NCBIfam" id="TIGR02228"/>
    </source>
</evidence>
<keyword evidence="4 7" id="KW-1133">Transmembrane helix</keyword>
<evidence type="ECO:0000256" key="5">
    <source>
        <dbReference type="ARBA" id="ARBA00023136"/>
    </source>
</evidence>
<evidence type="ECO:0000256" key="1">
    <source>
        <dbReference type="ARBA" id="ARBA00004308"/>
    </source>
</evidence>
<feature type="transmembrane region" description="Helical" evidence="7">
    <location>
        <begin position="22"/>
        <end position="43"/>
    </location>
</feature>
<dbReference type="EMBL" id="LCPH01000004">
    <property type="protein sequence ID" value="KKU92981.1"/>
    <property type="molecule type" value="Genomic_DNA"/>
</dbReference>
<accession>A0A837IKT2</accession>
<dbReference type="InterPro" id="IPR001733">
    <property type="entry name" value="Peptidase_S26B"/>
</dbReference>
<dbReference type="SUPFAM" id="SSF51306">
    <property type="entry name" value="LexA/Signal peptidase"/>
    <property type="match status" value="1"/>
</dbReference>
<evidence type="ECO:0000256" key="3">
    <source>
        <dbReference type="ARBA" id="ARBA00022692"/>
    </source>
</evidence>
<dbReference type="GO" id="GO:0006465">
    <property type="term" value="P:signal peptide processing"/>
    <property type="evidence" value="ECO:0007669"/>
    <property type="project" value="UniProtKB-UniRule"/>
</dbReference>
<proteinExistence type="predicted"/>